<feature type="compositionally biased region" description="Basic and acidic residues" evidence="1">
    <location>
        <begin position="153"/>
        <end position="168"/>
    </location>
</feature>
<sequence length="401" mass="45592">MSSFCTVCMVRRGGNSPCIHRDRVSSPSVHHRISPTKAKSSTHQHLDRTTAQLLQYAALSKPTAAVTNSELTSTRQSPLKATQRPSTALSDQRRNETTHHGERREVECYNTHHNTSDVTSYLTEKRNNSSRRETRSRVLQHSSQHSDVTSYLRRRDVQFKESLRHDDSAAPSTSSEQESRWIPPSAHPHPTTDRHSASPKPRGRSAASSRDVSGVMTAHSHTLQTTRPYHCHCTACPSMVADVAAKQHKMDALLEMIRAGFLDLCEAIRADVHELRSDVDDRFRRQEVHLMEAVRKAISQERRYHDLLERERQEEVTKQHLDARVHERVGAVQDSVAASIAHVERQLRSLELRVASNEEASDYQHRAKRHSSTSLRHEDPPIVTDTTGDLEQQRTLRGELR</sequence>
<feature type="non-terminal residue" evidence="2">
    <location>
        <position position="401"/>
    </location>
</feature>
<gene>
    <name evidence="2" type="ORF">BSAL_14015</name>
</gene>
<feature type="compositionally biased region" description="Basic and acidic residues" evidence="1">
    <location>
        <begin position="391"/>
        <end position="401"/>
    </location>
</feature>
<feature type="compositionally biased region" description="Polar residues" evidence="1">
    <location>
        <begin position="111"/>
        <end position="122"/>
    </location>
</feature>
<feature type="compositionally biased region" description="Polar residues" evidence="1">
    <location>
        <begin position="65"/>
        <end position="90"/>
    </location>
</feature>
<dbReference type="Proteomes" id="UP000051952">
    <property type="component" value="Unassembled WGS sequence"/>
</dbReference>
<proteinExistence type="predicted"/>
<dbReference type="AlphaFoldDB" id="A0A0S4JDX3"/>
<feature type="compositionally biased region" description="Basic and acidic residues" evidence="1">
    <location>
        <begin position="123"/>
        <end position="136"/>
    </location>
</feature>
<accession>A0A0S4JDX3</accession>
<protein>
    <submittedName>
        <fullName evidence="2">Uncharacterized protein</fullName>
    </submittedName>
</protein>
<evidence type="ECO:0000313" key="2">
    <source>
        <dbReference type="EMBL" id="CUG88175.1"/>
    </source>
</evidence>
<feature type="region of interest" description="Disordered" evidence="1">
    <location>
        <begin position="358"/>
        <end position="401"/>
    </location>
</feature>
<feature type="compositionally biased region" description="Polar residues" evidence="1">
    <location>
        <begin position="139"/>
        <end position="149"/>
    </location>
</feature>
<organism evidence="2 3">
    <name type="scientific">Bodo saltans</name>
    <name type="common">Flagellated protozoan</name>
    <dbReference type="NCBI Taxonomy" id="75058"/>
    <lineage>
        <taxon>Eukaryota</taxon>
        <taxon>Discoba</taxon>
        <taxon>Euglenozoa</taxon>
        <taxon>Kinetoplastea</taxon>
        <taxon>Metakinetoplastina</taxon>
        <taxon>Eubodonida</taxon>
        <taxon>Bodonidae</taxon>
        <taxon>Bodo</taxon>
    </lineage>
</organism>
<feature type="compositionally biased region" description="Basic and acidic residues" evidence="1">
    <location>
        <begin position="91"/>
        <end position="107"/>
    </location>
</feature>
<feature type="region of interest" description="Disordered" evidence="1">
    <location>
        <begin position="62"/>
        <end position="219"/>
    </location>
</feature>
<dbReference type="VEuPathDB" id="TriTrypDB:BSAL_14015"/>
<dbReference type="EMBL" id="CYKH01001621">
    <property type="protein sequence ID" value="CUG88175.1"/>
    <property type="molecule type" value="Genomic_DNA"/>
</dbReference>
<feature type="region of interest" description="Disordered" evidence="1">
    <location>
        <begin position="19"/>
        <end position="46"/>
    </location>
</feature>
<keyword evidence="3" id="KW-1185">Reference proteome</keyword>
<reference evidence="3" key="1">
    <citation type="submission" date="2015-09" db="EMBL/GenBank/DDBJ databases">
        <authorList>
            <consortium name="Pathogen Informatics"/>
        </authorList>
    </citation>
    <scope>NUCLEOTIDE SEQUENCE [LARGE SCALE GENOMIC DNA]</scope>
    <source>
        <strain evidence="3">Lake Konstanz</strain>
    </source>
</reference>
<evidence type="ECO:0000256" key="1">
    <source>
        <dbReference type="SAM" id="MobiDB-lite"/>
    </source>
</evidence>
<evidence type="ECO:0000313" key="3">
    <source>
        <dbReference type="Proteomes" id="UP000051952"/>
    </source>
</evidence>
<name>A0A0S4JDX3_BODSA</name>
<feature type="compositionally biased region" description="Polar residues" evidence="1">
    <location>
        <begin position="37"/>
        <end position="46"/>
    </location>
</feature>